<dbReference type="PANTHER" id="PTHR45669:SF25">
    <property type="entry name" value="GLUTAREDOXIN (GRX) FAMILY PROTEIN"/>
    <property type="match status" value="1"/>
</dbReference>
<reference evidence="2 3" key="1">
    <citation type="submission" date="2024-08" db="EMBL/GenBank/DDBJ databases">
        <title>Insights into the chromosomal genome structure of Flemingia macrophylla.</title>
        <authorList>
            <person name="Ding Y."/>
            <person name="Zhao Y."/>
            <person name="Bi W."/>
            <person name="Wu M."/>
            <person name="Zhao G."/>
            <person name="Gong Y."/>
            <person name="Li W."/>
            <person name="Zhang P."/>
        </authorList>
    </citation>
    <scope>NUCLEOTIDE SEQUENCE [LARGE SCALE GENOMIC DNA]</scope>
    <source>
        <strain evidence="2">DYQJB</strain>
        <tissue evidence="2">Leaf</tissue>
    </source>
</reference>
<dbReference type="InterPro" id="IPR002109">
    <property type="entry name" value="Glutaredoxin"/>
</dbReference>
<accession>A0ABD1MCD0</accession>
<name>A0ABD1MCD0_9FABA</name>
<dbReference type="EMBL" id="JBGMDY010000005">
    <property type="protein sequence ID" value="KAL2333436.1"/>
    <property type="molecule type" value="Genomic_DNA"/>
</dbReference>
<sequence length="223" mass="24912">MWLPWQVRTTNRPRSYSGTCISFKDIRTILQTESAPSSPKSPSVFRRITVSPSLLRSVSHLPLPPDSDRSSVVVYYTSLRVVRRTYDDCRAVRSILRGFAVALDERDVSVDEHFRQELQEILGGRRAPLPSVFVGGVYVGGADDVRRLYDGGELHELIGRLPRAKRVTCDLCGGLRFVVCDECDGSHKVFGEKIGGFRVCSSCNSNGLIRCSACFSLFPRHTK</sequence>
<evidence type="ECO:0000313" key="3">
    <source>
        <dbReference type="Proteomes" id="UP001603857"/>
    </source>
</evidence>
<gene>
    <name evidence="2" type="ORF">Fmac_014649</name>
</gene>
<evidence type="ECO:0000259" key="1">
    <source>
        <dbReference type="Pfam" id="PF00462"/>
    </source>
</evidence>
<dbReference type="Gene3D" id="3.40.30.10">
    <property type="entry name" value="Glutaredoxin"/>
    <property type="match status" value="1"/>
</dbReference>
<keyword evidence="3" id="KW-1185">Reference proteome</keyword>
<dbReference type="PANTHER" id="PTHR45669">
    <property type="entry name" value="GLUTAREDOXIN DOMAIN-CONTAINING CYSTEINE-RICH PROTEIN CG12206-RELATED"/>
    <property type="match status" value="1"/>
</dbReference>
<dbReference type="Proteomes" id="UP001603857">
    <property type="component" value="Unassembled WGS sequence"/>
</dbReference>
<dbReference type="InterPro" id="IPR036249">
    <property type="entry name" value="Thioredoxin-like_sf"/>
</dbReference>
<dbReference type="PROSITE" id="PS51354">
    <property type="entry name" value="GLUTAREDOXIN_2"/>
    <property type="match status" value="1"/>
</dbReference>
<dbReference type="Pfam" id="PF00462">
    <property type="entry name" value="Glutaredoxin"/>
    <property type="match status" value="1"/>
</dbReference>
<organism evidence="2 3">
    <name type="scientific">Flemingia macrophylla</name>
    <dbReference type="NCBI Taxonomy" id="520843"/>
    <lineage>
        <taxon>Eukaryota</taxon>
        <taxon>Viridiplantae</taxon>
        <taxon>Streptophyta</taxon>
        <taxon>Embryophyta</taxon>
        <taxon>Tracheophyta</taxon>
        <taxon>Spermatophyta</taxon>
        <taxon>Magnoliopsida</taxon>
        <taxon>eudicotyledons</taxon>
        <taxon>Gunneridae</taxon>
        <taxon>Pentapetalae</taxon>
        <taxon>rosids</taxon>
        <taxon>fabids</taxon>
        <taxon>Fabales</taxon>
        <taxon>Fabaceae</taxon>
        <taxon>Papilionoideae</taxon>
        <taxon>50 kb inversion clade</taxon>
        <taxon>NPAAA clade</taxon>
        <taxon>indigoferoid/millettioid clade</taxon>
        <taxon>Phaseoleae</taxon>
        <taxon>Flemingia</taxon>
    </lineage>
</organism>
<dbReference type="AlphaFoldDB" id="A0ABD1MCD0"/>
<proteinExistence type="predicted"/>
<dbReference type="SUPFAM" id="SSF52833">
    <property type="entry name" value="Thioredoxin-like"/>
    <property type="match status" value="1"/>
</dbReference>
<dbReference type="Pfam" id="PF23733">
    <property type="entry name" value="GRXCR1-2_C"/>
    <property type="match status" value="1"/>
</dbReference>
<feature type="domain" description="Glutaredoxin" evidence="1">
    <location>
        <begin position="73"/>
        <end position="139"/>
    </location>
</feature>
<evidence type="ECO:0000313" key="2">
    <source>
        <dbReference type="EMBL" id="KAL2333436.1"/>
    </source>
</evidence>
<protein>
    <recommendedName>
        <fullName evidence="1">Glutaredoxin domain-containing protein</fullName>
    </recommendedName>
</protein>
<comment type="caution">
    <text evidence="2">The sequence shown here is derived from an EMBL/GenBank/DDBJ whole genome shotgun (WGS) entry which is preliminary data.</text>
</comment>